<protein>
    <submittedName>
        <fullName evidence="2">Metallophosphoesterase</fullName>
    </submittedName>
</protein>
<dbReference type="Pfam" id="PF00149">
    <property type="entry name" value="Metallophos"/>
    <property type="match status" value="1"/>
</dbReference>
<evidence type="ECO:0000313" key="2">
    <source>
        <dbReference type="EMBL" id="OJG20154.1"/>
    </source>
</evidence>
<dbReference type="PANTHER" id="PTHR36492:SF2">
    <property type="entry name" value="[ACYL-CARRIER-PROTEIN] PHOSPHODIESTERASE PPTH"/>
    <property type="match status" value="1"/>
</dbReference>
<dbReference type="STRING" id="214095.RU97_GL000387"/>
<dbReference type="PANTHER" id="PTHR36492">
    <property type="match status" value="1"/>
</dbReference>
<dbReference type="EMBL" id="JXKH01000001">
    <property type="protein sequence ID" value="OJG20154.1"/>
    <property type="molecule type" value="Genomic_DNA"/>
</dbReference>
<dbReference type="GO" id="GO:0016787">
    <property type="term" value="F:hydrolase activity"/>
    <property type="evidence" value="ECO:0007669"/>
    <property type="project" value="InterPro"/>
</dbReference>
<evidence type="ECO:0000259" key="1">
    <source>
        <dbReference type="Pfam" id="PF00149"/>
    </source>
</evidence>
<comment type="caution">
    <text evidence="2">The sequence shown here is derived from an EMBL/GenBank/DDBJ whole genome shotgun (WGS) entry which is preliminary data.</text>
</comment>
<dbReference type="InterPro" id="IPR029052">
    <property type="entry name" value="Metallo-depent_PP-like"/>
</dbReference>
<evidence type="ECO:0000313" key="3">
    <source>
        <dbReference type="Proteomes" id="UP000181884"/>
    </source>
</evidence>
<accession>A0A1L8RKB0</accession>
<gene>
    <name evidence="2" type="ORF">RU97_GL000387</name>
</gene>
<dbReference type="InterPro" id="IPR004843">
    <property type="entry name" value="Calcineurin-like_PHP"/>
</dbReference>
<dbReference type="InterPro" id="IPR052963">
    <property type="entry name" value="Pantetheine_PDE"/>
</dbReference>
<sequence length="300" mass="35356">MNRLGIMSDLHIDLNAITEGERFLLARFLRSQDLTHLHLAGDISNDAKRIGLSFIHELQRLTKLPVTFNWGNHDYLRLTEKERIAFPDPGFLNLRPYSLSAQTALLAFNGWYDYSFAPDQTVDFATMKRVYWFDGRYQRPETDPLITDMILQKLTTQLEQTDKQVILALHFVPHHAFVNYSRAYNGRWDLLTAYLGSQRFAELFQQYQDRIQAVVFGHSHLRYGYQEVAGINYASHPFGYIKEWRLTNDFAELKGLNDWNDPLNIPHRFQKMRHLTDFTAFRRAHMLQEFQQALTIIPYH</sequence>
<dbReference type="RefSeq" id="WP_067392272.1">
    <property type="nucleotide sequence ID" value="NZ_JXKH01000001.1"/>
</dbReference>
<dbReference type="AlphaFoldDB" id="A0A1L8RKB0"/>
<organism evidence="2 3">
    <name type="scientific">Enterococcus canis</name>
    <dbReference type="NCBI Taxonomy" id="214095"/>
    <lineage>
        <taxon>Bacteria</taxon>
        <taxon>Bacillati</taxon>
        <taxon>Bacillota</taxon>
        <taxon>Bacilli</taxon>
        <taxon>Lactobacillales</taxon>
        <taxon>Enterococcaceae</taxon>
        <taxon>Enterococcus</taxon>
    </lineage>
</organism>
<name>A0A1L8RKB0_9ENTE</name>
<dbReference type="SUPFAM" id="SSF56300">
    <property type="entry name" value="Metallo-dependent phosphatases"/>
    <property type="match status" value="1"/>
</dbReference>
<dbReference type="InterPro" id="IPR022302">
    <property type="entry name" value="Phosphoesterase_putative"/>
</dbReference>
<dbReference type="Proteomes" id="UP000181884">
    <property type="component" value="Unassembled WGS sequence"/>
</dbReference>
<dbReference type="Gene3D" id="3.60.21.10">
    <property type="match status" value="1"/>
</dbReference>
<reference evidence="2 3" key="1">
    <citation type="submission" date="2014-12" db="EMBL/GenBank/DDBJ databases">
        <title>Draft genome sequences of 29 type strains of Enterococci.</title>
        <authorList>
            <person name="Zhong Z."/>
            <person name="Sun Z."/>
            <person name="Liu W."/>
            <person name="Zhang W."/>
            <person name="Zhang H."/>
        </authorList>
    </citation>
    <scope>NUCLEOTIDE SEQUENCE [LARGE SCALE GENOMIC DNA]</scope>
    <source>
        <strain evidence="2 3">DSM 17029</strain>
    </source>
</reference>
<proteinExistence type="predicted"/>
<dbReference type="NCBIfam" id="TIGR03729">
    <property type="entry name" value="acc_ester"/>
    <property type="match status" value="1"/>
</dbReference>
<keyword evidence="3" id="KW-1185">Reference proteome</keyword>
<feature type="domain" description="Calcineurin-like phosphoesterase" evidence="1">
    <location>
        <begin position="3"/>
        <end position="220"/>
    </location>
</feature>